<dbReference type="EMBL" id="UYJE01008751">
    <property type="protein sequence ID" value="VDI66810.1"/>
    <property type="molecule type" value="Genomic_DNA"/>
</dbReference>
<comment type="subcellular location">
    <subcellularLocation>
        <location evidence="1">Membrane</location>
    </subcellularLocation>
</comment>
<keyword evidence="6" id="KW-1185">Reference proteome</keyword>
<dbReference type="GO" id="GO:0016020">
    <property type="term" value="C:membrane"/>
    <property type="evidence" value="ECO:0007669"/>
    <property type="project" value="UniProtKB-SubCell"/>
</dbReference>
<evidence type="ECO:0000313" key="6">
    <source>
        <dbReference type="Proteomes" id="UP000596742"/>
    </source>
</evidence>
<comment type="similarity">
    <text evidence="2">Belongs to the CYSTM1 family.</text>
</comment>
<protein>
    <recommendedName>
        <fullName evidence="3">Cysteine-rich and transmembrane domain-containing protein 1</fullName>
    </recommendedName>
</protein>
<keyword evidence="4" id="KW-0472">Membrane</keyword>
<sequence>MSYGPPPYNPNYGCPGYGPPQPSYPYGQGGHGGGYPQQPYPQPYYAQQPQTVVVHDRDKKKDGCQSCLYALLAVLCCCCVCDMLD</sequence>
<organism evidence="5 6">
    <name type="scientific">Mytilus galloprovincialis</name>
    <name type="common">Mediterranean mussel</name>
    <dbReference type="NCBI Taxonomy" id="29158"/>
    <lineage>
        <taxon>Eukaryota</taxon>
        <taxon>Metazoa</taxon>
        <taxon>Spiralia</taxon>
        <taxon>Lophotrochozoa</taxon>
        <taxon>Mollusca</taxon>
        <taxon>Bivalvia</taxon>
        <taxon>Autobranchia</taxon>
        <taxon>Pteriomorphia</taxon>
        <taxon>Mytilida</taxon>
        <taxon>Mytiloidea</taxon>
        <taxon>Mytilidae</taxon>
        <taxon>Mytilinae</taxon>
        <taxon>Mytilus</taxon>
    </lineage>
</organism>
<dbReference type="PANTHER" id="PTHR47564">
    <property type="entry name" value="CYSTEINE-RICH AND TRANSMEMBRANE DOMAIN-CONTAINING PROTEIN 1"/>
    <property type="match status" value="1"/>
</dbReference>
<evidence type="ECO:0000313" key="5">
    <source>
        <dbReference type="EMBL" id="VDI66810.1"/>
    </source>
</evidence>
<comment type="caution">
    <text evidence="5">The sequence shown here is derived from an EMBL/GenBank/DDBJ whole genome shotgun (WGS) entry which is preliminary data.</text>
</comment>
<dbReference type="PANTHER" id="PTHR47564:SF1">
    <property type="entry name" value="CYSTEINE-RICH AND TRANSMEMBRANE DOMAIN-CONTAINING PROTEIN 1"/>
    <property type="match status" value="1"/>
</dbReference>
<accession>A0A8B6GP81</accession>
<evidence type="ECO:0000256" key="3">
    <source>
        <dbReference type="ARBA" id="ARBA00013590"/>
    </source>
</evidence>
<proteinExistence type="inferred from homology"/>
<evidence type="ECO:0000256" key="2">
    <source>
        <dbReference type="ARBA" id="ARBA00009444"/>
    </source>
</evidence>
<gene>
    <name evidence="5" type="ORF">MGAL_10B017554</name>
</gene>
<evidence type="ECO:0000256" key="4">
    <source>
        <dbReference type="ARBA" id="ARBA00023136"/>
    </source>
</evidence>
<dbReference type="AlphaFoldDB" id="A0A8B6GP81"/>
<reference evidence="5" key="1">
    <citation type="submission" date="2018-11" db="EMBL/GenBank/DDBJ databases">
        <authorList>
            <person name="Alioto T."/>
            <person name="Alioto T."/>
        </authorList>
    </citation>
    <scope>NUCLEOTIDE SEQUENCE</scope>
</reference>
<dbReference type="InterPro" id="IPR043240">
    <property type="entry name" value="CYSTM1-like"/>
</dbReference>
<name>A0A8B6GP81_MYTGA</name>
<dbReference type="Proteomes" id="UP000596742">
    <property type="component" value="Unassembled WGS sequence"/>
</dbReference>
<evidence type="ECO:0000256" key="1">
    <source>
        <dbReference type="ARBA" id="ARBA00004370"/>
    </source>
</evidence>